<feature type="domain" description="TonB-dependent receptor plug" evidence="12">
    <location>
        <begin position="115"/>
        <end position="222"/>
    </location>
</feature>
<feature type="domain" description="TonB-dependent receptor-like beta-barrel" evidence="11">
    <location>
        <begin position="388"/>
        <end position="881"/>
    </location>
</feature>
<accession>A0A5R8WRP0</accession>
<dbReference type="InterPro" id="IPR008969">
    <property type="entry name" value="CarboxyPept-like_regulatory"/>
</dbReference>
<dbReference type="AlphaFoldDB" id="A0A5R8WRP0"/>
<dbReference type="Gene3D" id="2.40.170.20">
    <property type="entry name" value="TonB-dependent receptor, beta-barrel domain"/>
    <property type="match status" value="1"/>
</dbReference>
<comment type="similarity">
    <text evidence="8 9">Belongs to the TonB-dependent receptor family.</text>
</comment>
<feature type="signal peptide" evidence="10">
    <location>
        <begin position="1"/>
        <end position="20"/>
    </location>
</feature>
<dbReference type="RefSeq" id="WP_138077543.1">
    <property type="nucleotide sequence ID" value="NZ_VAJM01000004.1"/>
</dbReference>
<evidence type="ECO:0000256" key="9">
    <source>
        <dbReference type="RuleBase" id="RU003357"/>
    </source>
</evidence>
<dbReference type="Gene3D" id="2.60.40.1120">
    <property type="entry name" value="Carboxypeptidase-like, regulatory domain"/>
    <property type="match status" value="1"/>
</dbReference>
<evidence type="ECO:0000256" key="2">
    <source>
        <dbReference type="ARBA" id="ARBA00022448"/>
    </source>
</evidence>
<evidence type="ECO:0000256" key="1">
    <source>
        <dbReference type="ARBA" id="ARBA00004571"/>
    </source>
</evidence>
<dbReference type="InterPro" id="IPR023996">
    <property type="entry name" value="TonB-dep_OMP_SusC/RagA"/>
</dbReference>
<dbReference type="NCBIfam" id="TIGR04057">
    <property type="entry name" value="SusC_RagA_signa"/>
    <property type="match status" value="1"/>
</dbReference>
<evidence type="ECO:0000259" key="12">
    <source>
        <dbReference type="Pfam" id="PF07715"/>
    </source>
</evidence>
<keyword evidence="13" id="KW-0675">Receptor</keyword>
<dbReference type="PROSITE" id="PS52016">
    <property type="entry name" value="TONB_DEPENDENT_REC_3"/>
    <property type="match status" value="1"/>
</dbReference>
<dbReference type="Pfam" id="PF07715">
    <property type="entry name" value="Plug"/>
    <property type="match status" value="1"/>
</dbReference>
<keyword evidence="6 8" id="KW-0472">Membrane</keyword>
<dbReference type="InterPro" id="IPR037066">
    <property type="entry name" value="Plug_dom_sf"/>
</dbReference>
<keyword evidence="3 8" id="KW-1134">Transmembrane beta strand</keyword>
<keyword evidence="14" id="KW-1185">Reference proteome</keyword>
<dbReference type="Pfam" id="PF00593">
    <property type="entry name" value="TonB_dep_Rec_b-barrel"/>
    <property type="match status" value="1"/>
</dbReference>
<dbReference type="Pfam" id="PF13715">
    <property type="entry name" value="CarbopepD_reg_2"/>
    <property type="match status" value="1"/>
</dbReference>
<protein>
    <submittedName>
        <fullName evidence="13">TonB-dependent receptor</fullName>
    </submittedName>
</protein>
<dbReference type="SUPFAM" id="SSF49464">
    <property type="entry name" value="Carboxypeptidase regulatory domain-like"/>
    <property type="match status" value="1"/>
</dbReference>
<dbReference type="Gene3D" id="2.170.130.10">
    <property type="entry name" value="TonB-dependent receptor, plug domain"/>
    <property type="match status" value="1"/>
</dbReference>
<name>A0A5R8WRP0_9BACT</name>
<feature type="chain" id="PRO_5024397093" evidence="10">
    <location>
        <begin position="21"/>
        <end position="1079"/>
    </location>
</feature>
<organism evidence="13 14">
    <name type="scientific">Hymenobacter jeollabukensis</name>
    <dbReference type="NCBI Taxonomy" id="2025313"/>
    <lineage>
        <taxon>Bacteria</taxon>
        <taxon>Pseudomonadati</taxon>
        <taxon>Bacteroidota</taxon>
        <taxon>Cytophagia</taxon>
        <taxon>Cytophagales</taxon>
        <taxon>Hymenobacteraceae</taxon>
        <taxon>Hymenobacter</taxon>
    </lineage>
</organism>
<keyword evidence="10" id="KW-0732">Signal</keyword>
<evidence type="ECO:0000256" key="5">
    <source>
        <dbReference type="ARBA" id="ARBA00023077"/>
    </source>
</evidence>
<keyword evidence="5 9" id="KW-0798">TonB box</keyword>
<keyword evidence="4 8" id="KW-0812">Transmembrane</keyword>
<evidence type="ECO:0000259" key="11">
    <source>
        <dbReference type="Pfam" id="PF00593"/>
    </source>
</evidence>
<reference evidence="13 14" key="1">
    <citation type="submission" date="2019-05" db="EMBL/GenBank/DDBJ databases">
        <title>Hymenobacter edaphi sp. nov., isolated from abandoned arsenic-contaminated farmland soil.</title>
        <authorList>
            <person name="Nie L."/>
        </authorList>
    </citation>
    <scope>NUCLEOTIDE SEQUENCE [LARGE SCALE GENOMIC DNA]</scope>
    <source>
        <strain evidence="13 14">1-3-3-8</strain>
    </source>
</reference>
<comment type="caution">
    <text evidence="13">The sequence shown here is derived from an EMBL/GenBank/DDBJ whole genome shotgun (WGS) entry which is preliminary data.</text>
</comment>
<dbReference type="FunFam" id="2.170.130.10:FF:000008">
    <property type="entry name" value="SusC/RagA family TonB-linked outer membrane protein"/>
    <property type="match status" value="1"/>
</dbReference>
<proteinExistence type="inferred from homology"/>
<evidence type="ECO:0000256" key="8">
    <source>
        <dbReference type="PROSITE-ProRule" id="PRU01360"/>
    </source>
</evidence>
<comment type="subcellular location">
    <subcellularLocation>
        <location evidence="1 8">Cell outer membrane</location>
        <topology evidence="1 8">Multi-pass membrane protein</topology>
    </subcellularLocation>
</comment>
<evidence type="ECO:0000256" key="7">
    <source>
        <dbReference type="ARBA" id="ARBA00023237"/>
    </source>
</evidence>
<dbReference type="InterPro" id="IPR000531">
    <property type="entry name" value="Beta-barrel_TonB"/>
</dbReference>
<sequence length="1079" mass="117136">MKKHLFLAGSLLSMAVVANAQQGRRVSGVVRSAKGEELPGVTVVVKGTTNGATTDPEGKFSLNVTGDNPVLRISYIGFEPQDVTVGSSSDLTVTLKEDAKLLNDVVVIGYQEVQRRDVTGSVSSVNAQQIKDIPVNSAAEALTGRLAGVQLTSTEGQPGSDVTIRVRGGGSITQSNNPLFIVDGVQVENALATISPQDIQSVDVLKDAAATAIYGARGANGVVIITTKIGREGKTTVTYNGFAGVRKLARKLELLNPYDFVAYQYERAQNLGGQALTDFRDDYGTLRFDSLDAFRSVPNVDWQDRVFGQEAFQQTHNVSITGGSKGANYALSLTRNIEDGIQRGSGFDRYLVNFRFENKVSDKFRFGFNARYNAQTTKGAGTNSTGTAQTSRLRNTIQYRPFEANIGNSSQEDFAEDLASNGPRLVNPLTLIDAEYRRNMRRVLNLNGTAAYTLLKNLTFRTTVGVETTGTENNAFNGTPTSVARQNGNQPTASIFTSQLVTLNNSNVLSYALNKGKHSFDALVGHEVYTYRTRNLGVSALYLPTTITAERALASLNLASPPSGTVQAAPDTRQTQSRILSGFGRLNYSFADKYLLTATFRGDGSSKFAEGRRWGYFPAASVAWRISQEEFMKSFEQVSDLKLRLSYGLAGNNRVDDFLYVTTFATAIPNASGTGTTPVQYGLNGALVPGVASPTLANEFLKWETTVSRNLGVDLGLFSNRVQLSADVYYNSTRDLLLNQNIPSTSGYSVQQRNVGRTANRGVELQVSGTVLQTPDFSWTATANVSFNRNRVEDLGDSDFFLFNSNWAGSDGADADYIVRKGQPVGQIYGYQYDGFYTANDFLDYAAAGNRWTLRPGIASTATVSGANAVRPGAPRYRDLNGDGNITADGDRTVIGNTNPKAIGGFNQQFTYKNFDASIFLNWVLGNDIYNANRLEYTSGFYANTNLLASINDNRYRNINAQGQLVTSAEELNALNANATRPAPSFGRFLPSSDIIESGSFLRLNNVTIGYTLPKTLTAKAKMSTARLYVTGNNLYVLTKYSGFDPEVSARPNLPLAPGLDYAAYPRSRAYLFGVNVSF</sequence>
<dbReference type="GO" id="GO:0009279">
    <property type="term" value="C:cell outer membrane"/>
    <property type="evidence" value="ECO:0007669"/>
    <property type="project" value="UniProtKB-SubCell"/>
</dbReference>
<dbReference type="NCBIfam" id="TIGR04056">
    <property type="entry name" value="OMP_RagA_SusC"/>
    <property type="match status" value="1"/>
</dbReference>
<evidence type="ECO:0000256" key="6">
    <source>
        <dbReference type="ARBA" id="ARBA00023136"/>
    </source>
</evidence>
<dbReference type="InterPro" id="IPR012910">
    <property type="entry name" value="Plug_dom"/>
</dbReference>
<evidence type="ECO:0000256" key="3">
    <source>
        <dbReference type="ARBA" id="ARBA00022452"/>
    </source>
</evidence>
<evidence type="ECO:0000313" key="14">
    <source>
        <dbReference type="Proteomes" id="UP000305517"/>
    </source>
</evidence>
<dbReference type="InterPro" id="IPR036942">
    <property type="entry name" value="Beta-barrel_TonB_sf"/>
</dbReference>
<keyword evidence="2 8" id="KW-0813">Transport</keyword>
<dbReference type="InterPro" id="IPR039426">
    <property type="entry name" value="TonB-dep_rcpt-like"/>
</dbReference>
<gene>
    <name evidence="13" type="ORF">FDY95_10520</name>
</gene>
<dbReference type="InterPro" id="IPR023997">
    <property type="entry name" value="TonB-dep_OMP_SusC/RagA_CS"/>
</dbReference>
<evidence type="ECO:0000313" key="13">
    <source>
        <dbReference type="EMBL" id="TLM93061.1"/>
    </source>
</evidence>
<dbReference type="Proteomes" id="UP000305517">
    <property type="component" value="Unassembled WGS sequence"/>
</dbReference>
<dbReference type="EMBL" id="VAJM01000004">
    <property type="protein sequence ID" value="TLM93061.1"/>
    <property type="molecule type" value="Genomic_DNA"/>
</dbReference>
<keyword evidence="7 8" id="KW-0998">Cell outer membrane</keyword>
<dbReference type="SUPFAM" id="SSF56935">
    <property type="entry name" value="Porins"/>
    <property type="match status" value="1"/>
</dbReference>
<evidence type="ECO:0000256" key="10">
    <source>
        <dbReference type="SAM" id="SignalP"/>
    </source>
</evidence>
<dbReference type="OrthoDB" id="9768177at2"/>
<evidence type="ECO:0000256" key="4">
    <source>
        <dbReference type="ARBA" id="ARBA00022692"/>
    </source>
</evidence>